<feature type="chain" id="PRO_5046542022" description="DUF4034 domain-containing protein" evidence="2">
    <location>
        <begin position="27"/>
        <end position="413"/>
    </location>
</feature>
<dbReference type="InterPro" id="IPR008928">
    <property type="entry name" value="6-hairpin_glycosidase_sf"/>
</dbReference>
<dbReference type="EMBL" id="JAAIYO010000015">
    <property type="protein sequence ID" value="MBE4753039.1"/>
    <property type="molecule type" value="Genomic_DNA"/>
</dbReference>
<dbReference type="RefSeq" id="WP_193430193.1">
    <property type="nucleotide sequence ID" value="NZ_JAAIYO010000015.1"/>
</dbReference>
<reference evidence="3 4" key="1">
    <citation type="submission" date="2020-02" db="EMBL/GenBank/DDBJ databases">
        <authorList>
            <person name="Babadi Z.K."/>
            <person name="Risdian C."/>
            <person name="Ebrahimipour G.H."/>
            <person name="Wink J."/>
        </authorList>
    </citation>
    <scope>NUCLEOTIDE SEQUENCE [LARGE SCALE GENOMIC DNA]</scope>
    <source>
        <strain evidence="3 4">ZKHCc1 1396</strain>
    </source>
</reference>
<name>A0ABR9PYV6_9BACT</name>
<organism evidence="3 4">
    <name type="scientific">Corallococcus soli</name>
    <dbReference type="NCBI Taxonomy" id="2710757"/>
    <lineage>
        <taxon>Bacteria</taxon>
        <taxon>Pseudomonadati</taxon>
        <taxon>Myxococcota</taxon>
        <taxon>Myxococcia</taxon>
        <taxon>Myxococcales</taxon>
        <taxon>Cystobacterineae</taxon>
        <taxon>Myxococcaceae</taxon>
        <taxon>Corallococcus</taxon>
    </lineage>
</organism>
<accession>A0ABR9PYV6</accession>
<evidence type="ECO:0000256" key="2">
    <source>
        <dbReference type="SAM" id="SignalP"/>
    </source>
</evidence>
<feature type="region of interest" description="Disordered" evidence="1">
    <location>
        <begin position="41"/>
        <end position="66"/>
    </location>
</feature>
<evidence type="ECO:0000256" key="1">
    <source>
        <dbReference type="SAM" id="MobiDB-lite"/>
    </source>
</evidence>
<dbReference type="SUPFAM" id="SSF48208">
    <property type="entry name" value="Six-hairpin glycosidases"/>
    <property type="match status" value="1"/>
</dbReference>
<proteinExistence type="predicted"/>
<sequence>MSTPSCQCHSRFVRPTVLVLALLCLACDTVGRIEEAPGAQLLSEKPSYPPQKGPPPTAPPPVIPLPPAPAGLRSVEAWERLFQDEWGRAHARDFLPWSRSRDSWDFYNLAYGIDANTAMYRATGKKQYLDRALLYVNNLVSTATRSSALQQSQFKDGYLGWASALSRPQGQEVPLYESYCWRYVTRLLRVIRETPDLYTADVYRTQYERLLTFSEKNVFEKWFQRSANDFLYRNRTHMAAHWAFIAMDLSRMTADPVRKARYLEVFDNINQGLPNFASSLRAQLSHNPDHPTAYFWSDKWDQHDQPGQDVAHANGVLAFVVEAHEAGMTWTDSDIRRFIATLDTVIWPAAQTYAEFVDGSGEGDGWFNDGLMKLGRYDIHLQRRLESHTVGRNSQFFANGALNVRLLSEQAAR</sequence>
<feature type="signal peptide" evidence="2">
    <location>
        <begin position="1"/>
        <end position="26"/>
    </location>
</feature>
<evidence type="ECO:0008006" key="5">
    <source>
        <dbReference type="Google" id="ProtNLM"/>
    </source>
</evidence>
<keyword evidence="4" id="KW-1185">Reference proteome</keyword>
<comment type="caution">
    <text evidence="3">The sequence shown here is derived from an EMBL/GenBank/DDBJ whole genome shotgun (WGS) entry which is preliminary data.</text>
</comment>
<gene>
    <name evidence="3" type="ORF">G4177_33300</name>
</gene>
<protein>
    <recommendedName>
        <fullName evidence="5">DUF4034 domain-containing protein</fullName>
    </recommendedName>
</protein>
<dbReference type="Proteomes" id="UP001516472">
    <property type="component" value="Unassembled WGS sequence"/>
</dbReference>
<keyword evidence="2" id="KW-0732">Signal</keyword>
<evidence type="ECO:0000313" key="4">
    <source>
        <dbReference type="Proteomes" id="UP001516472"/>
    </source>
</evidence>
<feature type="compositionally biased region" description="Pro residues" evidence="1">
    <location>
        <begin position="47"/>
        <end position="66"/>
    </location>
</feature>
<evidence type="ECO:0000313" key="3">
    <source>
        <dbReference type="EMBL" id="MBE4753039.1"/>
    </source>
</evidence>